<dbReference type="FunFam" id="3.30.40.10:FF:000127">
    <property type="entry name" value="E3 ubiquitin-protein ligase RNF181"/>
    <property type="match status" value="1"/>
</dbReference>
<dbReference type="GO" id="GO:0005737">
    <property type="term" value="C:cytoplasm"/>
    <property type="evidence" value="ECO:0007669"/>
    <property type="project" value="TreeGrafter"/>
</dbReference>
<dbReference type="GO" id="GO:0016567">
    <property type="term" value="P:protein ubiquitination"/>
    <property type="evidence" value="ECO:0007669"/>
    <property type="project" value="TreeGrafter"/>
</dbReference>
<evidence type="ECO:0000256" key="5">
    <source>
        <dbReference type="ARBA" id="ARBA00022771"/>
    </source>
</evidence>
<evidence type="ECO:0000313" key="11">
    <source>
        <dbReference type="EMBL" id="CAI9094548.1"/>
    </source>
</evidence>
<dbReference type="PANTHER" id="PTHR15710">
    <property type="entry name" value="E3 UBIQUITIN-PROTEIN LIGASE PRAJA"/>
    <property type="match status" value="1"/>
</dbReference>
<dbReference type="EMBL" id="OX459119">
    <property type="protein sequence ID" value="CAI9094548.1"/>
    <property type="molecule type" value="Genomic_DNA"/>
</dbReference>
<evidence type="ECO:0000256" key="9">
    <source>
        <dbReference type="SAM" id="Coils"/>
    </source>
</evidence>
<dbReference type="CDD" id="cd16667">
    <property type="entry name" value="RING-H2_RNF126-like"/>
    <property type="match status" value="1"/>
</dbReference>
<dbReference type="SMART" id="SM00184">
    <property type="entry name" value="RING"/>
    <property type="match status" value="1"/>
</dbReference>
<reference evidence="11" key="1">
    <citation type="submission" date="2023-03" db="EMBL/GenBank/DDBJ databases">
        <authorList>
            <person name="Julca I."/>
        </authorList>
    </citation>
    <scope>NUCLEOTIDE SEQUENCE</scope>
</reference>
<keyword evidence="3" id="KW-0808">Transferase</keyword>
<dbReference type="InterPro" id="IPR001841">
    <property type="entry name" value="Znf_RING"/>
</dbReference>
<name>A0AAV1CHB9_OLDCO</name>
<keyword evidence="5 8" id="KW-0863">Zinc-finger</keyword>
<keyword evidence="12" id="KW-1185">Reference proteome</keyword>
<keyword evidence="4" id="KW-0479">Metal-binding</keyword>
<evidence type="ECO:0000256" key="3">
    <source>
        <dbReference type="ARBA" id="ARBA00022679"/>
    </source>
</evidence>
<evidence type="ECO:0000256" key="6">
    <source>
        <dbReference type="ARBA" id="ARBA00022786"/>
    </source>
</evidence>
<sequence length="315" mass="35103">MDTIHGDAADLEKTLQQLQKQLNKKQQFEESVSTIKSLLQKLYSSASPSIQNLFYTVICRTATVLKTRYTSPGFWNAGLALFIEAEQLISGTAEKKHLLSCIAQAREHLGEVENRSEDVVPAQTRTNRGFLFEGHLTVDPEPPQPDWLVQSNLLTAAATLFSGESSDGQAGRTPEEATDMVRRLVERLDEIVPMILDDGPVAPRAPPASKELVAKLPVTIVTEEILLKLGKDAGCAICTENLVLNDKMQELPCKHVFHPACSKPWLDEHNSCPVCRFELQTDDHAYESWKEREKEAEEDRKGAANAIRGGEYMYV</sequence>
<dbReference type="EC" id="2.3.2.27" evidence="2"/>
<proteinExistence type="predicted"/>
<keyword evidence="6" id="KW-0833">Ubl conjugation pathway</keyword>
<organism evidence="11 12">
    <name type="scientific">Oldenlandia corymbosa var. corymbosa</name>
    <dbReference type="NCBI Taxonomy" id="529605"/>
    <lineage>
        <taxon>Eukaryota</taxon>
        <taxon>Viridiplantae</taxon>
        <taxon>Streptophyta</taxon>
        <taxon>Embryophyta</taxon>
        <taxon>Tracheophyta</taxon>
        <taxon>Spermatophyta</taxon>
        <taxon>Magnoliopsida</taxon>
        <taxon>eudicotyledons</taxon>
        <taxon>Gunneridae</taxon>
        <taxon>Pentapetalae</taxon>
        <taxon>asterids</taxon>
        <taxon>lamiids</taxon>
        <taxon>Gentianales</taxon>
        <taxon>Rubiaceae</taxon>
        <taxon>Rubioideae</taxon>
        <taxon>Spermacoceae</taxon>
        <taxon>Hedyotis-Oldenlandia complex</taxon>
        <taxon>Oldenlandia</taxon>
    </lineage>
</organism>
<dbReference type="GO" id="GO:0061630">
    <property type="term" value="F:ubiquitin protein ligase activity"/>
    <property type="evidence" value="ECO:0007669"/>
    <property type="project" value="UniProtKB-EC"/>
</dbReference>
<gene>
    <name evidence="11" type="ORF">OLC1_LOCUS5689</name>
</gene>
<evidence type="ECO:0000259" key="10">
    <source>
        <dbReference type="PROSITE" id="PS50089"/>
    </source>
</evidence>
<dbReference type="PROSITE" id="PS50089">
    <property type="entry name" value="ZF_RING_2"/>
    <property type="match status" value="1"/>
</dbReference>
<evidence type="ECO:0000256" key="2">
    <source>
        <dbReference type="ARBA" id="ARBA00012483"/>
    </source>
</evidence>
<comment type="catalytic activity">
    <reaction evidence="1">
        <text>S-ubiquitinyl-[E2 ubiquitin-conjugating enzyme]-L-cysteine + [acceptor protein]-L-lysine = [E2 ubiquitin-conjugating enzyme]-L-cysteine + N(6)-ubiquitinyl-[acceptor protein]-L-lysine.</text>
        <dbReference type="EC" id="2.3.2.27"/>
    </reaction>
</comment>
<dbReference type="Proteomes" id="UP001161247">
    <property type="component" value="Chromosome 2"/>
</dbReference>
<dbReference type="InterPro" id="IPR013083">
    <property type="entry name" value="Znf_RING/FYVE/PHD"/>
</dbReference>
<evidence type="ECO:0000256" key="7">
    <source>
        <dbReference type="ARBA" id="ARBA00022833"/>
    </source>
</evidence>
<dbReference type="Pfam" id="PF13639">
    <property type="entry name" value="zf-RING_2"/>
    <property type="match status" value="1"/>
</dbReference>
<dbReference type="AlphaFoldDB" id="A0AAV1CHB9"/>
<evidence type="ECO:0000313" key="12">
    <source>
        <dbReference type="Proteomes" id="UP001161247"/>
    </source>
</evidence>
<evidence type="ECO:0000256" key="8">
    <source>
        <dbReference type="PROSITE-ProRule" id="PRU00175"/>
    </source>
</evidence>
<evidence type="ECO:0000256" key="1">
    <source>
        <dbReference type="ARBA" id="ARBA00000900"/>
    </source>
</evidence>
<evidence type="ECO:0000256" key="4">
    <source>
        <dbReference type="ARBA" id="ARBA00022723"/>
    </source>
</evidence>
<accession>A0AAV1CHB9</accession>
<keyword evidence="9" id="KW-0175">Coiled coil</keyword>
<feature type="domain" description="RING-type" evidence="10">
    <location>
        <begin position="235"/>
        <end position="276"/>
    </location>
</feature>
<dbReference type="GO" id="GO:0008270">
    <property type="term" value="F:zinc ion binding"/>
    <property type="evidence" value="ECO:0007669"/>
    <property type="project" value="UniProtKB-KW"/>
</dbReference>
<dbReference type="SUPFAM" id="SSF57850">
    <property type="entry name" value="RING/U-box"/>
    <property type="match status" value="1"/>
</dbReference>
<feature type="coiled-coil region" evidence="9">
    <location>
        <begin position="1"/>
        <end position="31"/>
    </location>
</feature>
<protein>
    <recommendedName>
        <fullName evidence="2">RING-type E3 ubiquitin transferase</fullName>
        <ecNumber evidence="2">2.3.2.27</ecNumber>
    </recommendedName>
</protein>
<keyword evidence="7" id="KW-0862">Zinc</keyword>
<dbReference type="PANTHER" id="PTHR15710:SF4">
    <property type="entry name" value="E3 UBIQUITIN-PROTEIN LIGASE AIP2"/>
    <property type="match status" value="1"/>
</dbReference>
<dbReference type="Gene3D" id="3.30.40.10">
    <property type="entry name" value="Zinc/RING finger domain, C3HC4 (zinc finger)"/>
    <property type="match status" value="1"/>
</dbReference>